<dbReference type="Pfam" id="PF01424">
    <property type="entry name" value="R3H"/>
    <property type="match status" value="1"/>
</dbReference>
<evidence type="ECO:0000256" key="3">
    <source>
        <dbReference type="SAM" id="MobiDB-lite"/>
    </source>
</evidence>
<evidence type="ECO:0000313" key="6">
    <source>
        <dbReference type="Proteomes" id="UP000520814"/>
    </source>
</evidence>
<dbReference type="InterPro" id="IPR001374">
    <property type="entry name" value="R3H_dom"/>
</dbReference>
<dbReference type="InterPro" id="IPR058670">
    <property type="entry name" value="PTPase_dom"/>
</dbReference>
<dbReference type="InterPro" id="IPR027417">
    <property type="entry name" value="P-loop_NTPase"/>
</dbReference>
<evidence type="ECO:0000256" key="2">
    <source>
        <dbReference type="ARBA" id="ARBA00022840"/>
    </source>
</evidence>
<dbReference type="InterPro" id="IPR036867">
    <property type="entry name" value="R3H_dom_sf"/>
</dbReference>
<feature type="region of interest" description="Disordered" evidence="3">
    <location>
        <begin position="372"/>
        <end position="424"/>
    </location>
</feature>
<sequence>MTTERGRVLPTKETEIELHENIVLAQRQITDNLDMILSVLPERVHAALAPHLVEHSDLLELVLDLGRPAEARFGNNLQIELLPASDDPLDPANEVTLEDIDHITERISDFGFDNRAGIERTLHRISCIRNRRDRVVGLTLRIGRAVFGTVDIIRDIVESGKSILMLGRPGVGKTTKLREVARILSSEFRKRVVIVDTSNEIAGDGDIPHPAIGRSRRMQVKRPEEQHAVMIEAVENHMPQVIVIDEIGTEQEAFAARTIAERGVQLVGTAHGNTLENLLLNPTLSDLVGGIQSVTLGDEEAKRRGTQKTVLERKAPPTFDVIIEILEVDKLAIHHDVAKVVDKMLRGQQPRPEIRVRNTGGVVEVVQKAELPPDRPGERTGGTYGMTFDPEPISPSYDEGRGRGMGTERGMGSERSAGSDVKSIGTSGKTVHLFPYGVSRSRLERAMANLRVPGVVARDMKDADLIVALKATFRREPSKIHEARNKNIPTFVVRSNTYIQIESALREVFGLQPTVLPTDEEAAIAEASDAIEHVQETGEAVELAPQNAYVRRLQHQLVERAELGSESIGVEPRRRLKILPAHQR</sequence>
<accession>A0A7W9W8Q1</accession>
<name>A0A7W9W8Q1_ARMRO</name>
<dbReference type="Pfam" id="PF19568">
    <property type="entry name" value="Spore_III_AA"/>
    <property type="match status" value="1"/>
</dbReference>
<evidence type="ECO:0000313" key="5">
    <source>
        <dbReference type="EMBL" id="MBB6051827.1"/>
    </source>
</evidence>
<dbReference type="PANTHER" id="PTHR20953:SF3">
    <property type="entry name" value="P-LOOP CONTAINING NUCLEOSIDE TRIPHOSPHATE HYDROLASES SUPERFAMILY PROTEIN"/>
    <property type="match status" value="1"/>
</dbReference>
<dbReference type="InterPro" id="IPR034081">
    <property type="entry name" value="R3H_AAA"/>
</dbReference>
<dbReference type="SUPFAM" id="SSF52540">
    <property type="entry name" value="P-loop containing nucleoside triphosphate hydrolases"/>
    <property type="match status" value="1"/>
</dbReference>
<reference evidence="5 6" key="1">
    <citation type="submission" date="2020-08" db="EMBL/GenBank/DDBJ databases">
        <title>Genomic Encyclopedia of Type Strains, Phase IV (KMG-IV): sequencing the most valuable type-strain genomes for metagenomic binning, comparative biology and taxonomic classification.</title>
        <authorList>
            <person name="Goeker M."/>
        </authorList>
    </citation>
    <scope>NUCLEOTIDE SEQUENCE [LARGE SCALE GENOMIC DNA]</scope>
    <source>
        <strain evidence="5 6">DSM 23562</strain>
    </source>
</reference>
<dbReference type="Proteomes" id="UP000520814">
    <property type="component" value="Unassembled WGS sequence"/>
</dbReference>
<organism evidence="5 6">
    <name type="scientific">Armatimonas rosea</name>
    <dbReference type="NCBI Taxonomy" id="685828"/>
    <lineage>
        <taxon>Bacteria</taxon>
        <taxon>Bacillati</taxon>
        <taxon>Armatimonadota</taxon>
        <taxon>Armatimonadia</taxon>
        <taxon>Armatimonadales</taxon>
        <taxon>Armatimonadaceae</taxon>
        <taxon>Armatimonas</taxon>
    </lineage>
</organism>
<dbReference type="CDD" id="cd00009">
    <property type="entry name" value="AAA"/>
    <property type="match status" value="1"/>
</dbReference>
<keyword evidence="6" id="KW-1185">Reference proteome</keyword>
<dbReference type="SUPFAM" id="SSF82708">
    <property type="entry name" value="R3H domain"/>
    <property type="match status" value="1"/>
</dbReference>
<dbReference type="InterPro" id="IPR003593">
    <property type="entry name" value="AAA+_ATPase"/>
</dbReference>
<keyword evidence="1" id="KW-0547">Nucleotide-binding</keyword>
<gene>
    <name evidence="5" type="ORF">HNQ39_003637</name>
</gene>
<evidence type="ECO:0000259" key="4">
    <source>
        <dbReference type="PROSITE" id="PS51061"/>
    </source>
</evidence>
<dbReference type="EMBL" id="JACHGW010000003">
    <property type="protein sequence ID" value="MBB6051827.1"/>
    <property type="molecule type" value="Genomic_DNA"/>
</dbReference>
<dbReference type="CDD" id="cd02645">
    <property type="entry name" value="R3H_AAA"/>
    <property type="match status" value="1"/>
</dbReference>
<dbReference type="Gene3D" id="3.30.1370.50">
    <property type="entry name" value="R3H-like domain"/>
    <property type="match status" value="1"/>
</dbReference>
<dbReference type="Gene3D" id="3.40.50.300">
    <property type="entry name" value="P-loop containing nucleotide triphosphate hydrolases"/>
    <property type="match status" value="1"/>
</dbReference>
<dbReference type="GO" id="GO:0005524">
    <property type="term" value="F:ATP binding"/>
    <property type="evidence" value="ECO:0007669"/>
    <property type="project" value="UniProtKB-KW"/>
</dbReference>
<dbReference type="Pfam" id="PF25516">
    <property type="entry name" value="PTPase"/>
    <property type="match status" value="1"/>
</dbReference>
<dbReference type="AlphaFoldDB" id="A0A7W9W8Q1"/>
<dbReference type="SMART" id="SM00393">
    <property type="entry name" value="R3H"/>
    <property type="match status" value="1"/>
</dbReference>
<dbReference type="InterPro" id="IPR045735">
    <property type="entry name" value="Spore_III_AA_AAA+_ATPase"/>
</dbReference>
<feature type="domain" description="R3H" evidence="4">
    <location>
        <begin position="517"/>
        <end position="582"/>
    </location>
</feature>
<comment type="caution">
    <text evidence="5">The sequence shown here is derived from an EMBL/GenBank/DDBJ whole genome shotgun (WGS) entry which is preliminary data.</text>
</comment>
<protein>
    <submittedName>
        <fullName evidence="5">Stage III sporulation protein SpoIIIAA</fullName>
    </submittedName>
</protein>
<evidence type="ECO:0000256" key="1">
    <source>
        <dbReference type="ARBA" id="ARBA00022741"/>
    </source>
</evidence>
<dbReference type="GO" id="GO:0003676">
    <property type="term" value="F:nucleic acid binding"/>
    <property type="evidence" value="ECO:0007669"/>
    <property type="project" value="UniProtKB-UniRule"/>
</dbReference>
<dbReference type="SMART" id="SM00382">
    <property type="entry name" value="AAA"/>
    <property type="match status" value="1"/>
</dbReference>
<proteinExistence type="predicted"/>
<dbReference type="PANTHER" id="PTHR20953">
    <property type="entry name" value="KINASE-RELATED"/>
    <property type="match status" value="1"/>
</dbReference>
<dbReference type="PROSITE" id="PS51061">
    <property type="entry name" value="R3H"/>
    <property type="match status" value="1"/>
</dbReference>
<keyword evidence="2" id="KW-0067">ATP-binding</keyword>